<dbReference type="Gene3D" id="1.10.10.10">
    <property type="entry name" value="Winged helix-like DNA-binding domain superfamily/Winged helix DNA-binding domain"/>
    <property type="match status" value="1"/>
</dbReference>
<dbReference type="EMBL" id="JROU02000600">
    <property type="protein sequence ID" value="OEH78830.1"/>
    <property type="molecule type" value="Genomic_DNA"/>
</dbReference>
<evidence type="ECO:0000259" key="6">
    <source>
        <dbReference type="PROSITE" id="PS50069"/>
    </source>
</evidence>
<dbReference type="VEuPathDB" id="ToxoDB:cyc_01443"/>
<dbReference type="SUPFAM" id="SSF75632">
    <property type="entry name" value="Cullin homology domain"/>
    <property type="match status" value="1"/>
</dbReference>
<reference evidence="7 8" key="1">
    <citation type="journal article" date="2016" name="BMC Genomics">
        <title>Comparative genomics reveals Cyclospora cayetanensis possesses coccidia-like metabolism and invasion components but unique surface antigens.</title>
        <authorList>
            <person name="Liu S."/>
            <person name="Wang L."/>
            <person name="Zheng H."/>
            <person name="Xu Z."/>
            <person name="Roellig D.M."/>
            <person name="Li N."/>
            <person name="Frace M.A."/>
            <person name="Tang K."/>
            <person name="Arrowood M.J."/>
            <person name="Moss D.M."/>
            <person name="Zhang L."/>
            <person name="Feng Y."/>
            <person name="Xiao L."/>
        </authorList>
    </citation>
    <scope>NUCLEOTIDE SEQUENCE [LARGE SCALE GENOMIC DNA]</scope>
    <source>
        <strain evidence="7 8">CHN_HEN01</strain>
    </source>
</reference>
<dbReference type="GO" id="GO:0031625">
    <property type="term" value="F:ubiquitin protein ligase binding"/>
    <property type="evidence" value="ECO:0007669"/>
    <property type="project" value="InterPro"/>
</dbReference>
<protein>
    <recommendedName>
        <fullName evidence="6">Cullin family profile domain-containing protein</fullName>
    </recommendedName>
</protein>
<dbReference type="InterPro" id="IPR016158">
    <property type="entry name" value="Cullin_homology"/>
</dbReference>
<keyword evidence="8" id="KW-1185">Reference proteome</keyword>
<gene>
    <name evidence="7" type="ORF">cyc_01443</name>
</gene>
<dbReference type="InterPro" id="IPR001373">
    <property type="entry name" value="Cullin_N"/>
</dbReference>
<dbReference type="FunFam" id="1.20.1310.10:FF:000001">
    <property type="entry name" value="Cullin 3"/>
    <property type="match status" value="1"/>
</dbReference>
<dbReference type="SUPFAM" id="SSF46785">
    <property type="entry name" value="Winged helix' DNA-binding domain"/>
    <property type="match status" value="1"/>
</dbReference>
<dbReference type="SMART" id="SM00884">
    <property type="entry name" value="Cullin_Nedd8"/>
    <property type="match status" value="1"/>
</dbReference>
<dbReference type="VEuPathDB" id="ToxoDB:LOC34618450"/>
<evidence type="ECO:0000256" key="5">
    <source>
        <dbReference type="RuleBase" id="RU003829"/>
    </source>
</evidence>
<dbReference type="InterPro" id="IPR036390">
    <property type="entry name" value="WH_DNA-bd_sf"/>
</dbReference>
<keyword evidence="3" id="KW-0832">Ubl conjugation</keyword>
<evidence type="ECO:0000313" key="7">
    <source>
        <dbReference type="EMBL" id="OEH78830.1"/>
    </source>
</evidence>
<accession>A0A1D3D5W1</accession>
<dbReference type="InterPro" id="IPR016159">
    <property type="entry name" value="Cullin_repeat-like_dom_sf"/>
</dbReference>
<dbReference type="InterPro" id="IPR036388">
    <property type="entry name" value="WH-like_DNA-bd_sf"/>
</dbReference>
<dbReference type="InterPro" id="IPR045093">
    <property type="entry name" value="Cullin"/>
</dbReference>
<dbReference type="InParanoid" id="A0A1D3D5W1"/>
<evidence type="ECO:0000313" key="8">
    <source>
        <dbReference type="Proteomes" id="UP000095192"/>
    </source>
</evidence>
<dbReference type="Pfam" id="PF10557">
    <property type="entry name" value="Cullin_Nedd8"/>
    <property type="match status" value="1"/>
</dbReference>
<dbReference type="InterPro" id="IPR036317">
    <property type="entry name" value="Cullin_homology_sf"/>
</dbReference>
<dbReference type="InterPro" id="IPR019559">
    <property type="entry name" value="Cullin_neddylation_domain"/>
</dbReference>
<comment type="caution">
    <text evidence="7">The sequence shown here is derived from an EMBL/GenBank/DDBJ whole genome shotgun (WGS) entry which is preliminary data.</text>
</comment>
<sequence length="763" mass="85965">MGGEAAALGAPNVRSALRSAMRGLSYVGAETLSDEEAERMWLHLKEAFGQIFNHNAASLSFEELYRYAYSLVLHKRGQKLYEETYCCVRDELQSVAAAVREERAPLIFLEKLVKSFNDHAVNMRLTSDVLMYLDKNFVPSQDLSPVYPMGLKLFCEVVLRDPVIGQRCRSLLLSLISAERSGETVDLQPVRLAVGMFTSLSSFLEEAIYQEEFEKPFLQDTKEYYTREAEELARNSSVTEFLKKAQARMTQESFLVASHLSEETAIPLSQLLFSVWIAAHYKALANDPHTGAPFLMRNNKLEELHRMYCLFARVPGALEELKDTMKKTLEEYDPEKAKEAVSFVSSFLSLKHKFSKLVREAFCDNQEMHAAMKTSFEGFLGSDTRYASFLAAYLDEFFRKGARTANEAETEEILESLLSLFRYLKDKDIFEAYYKQHRSASIEAEKLFVAKLRAECGQQYTAKLESMFRDLLAAGKLMEDFSRFRLQLSEGSVHEQELPPSGSCGSTAGLPCAATASSGMWGEREEGHAGGSPSSGDAPWIDAFTTFYLSKHSGRVLKFALEEGRALVRGTFVTSRHDLDCSTLQMCILCLFNESTSLSVGLLISRLREKAGSHVAEAELRRQLTSLCTPKCRLLRKRTPEGTSTSRELHDGDILEVNAEFSMRLFRIKVPLVTLASMGASEPLLEPQAGADVPASIEQDRNHLVEAAIVRVMKSRQQIRHNDLLEEVTQLLSPRFIPSASLIKQRIEVLIEREYIQRGPEDM</sequence>
<organism evidence="7 8">
    <name type="scientific">Cyclospora cayetanensis</name>
    <dbReference type="NCBI Taxonomy" id="88456"/>
    <lineage>
        <taxon>Eukaryota</taxon>
        <taxon>Sar</taxon>
        <taxon>Alveolata</taxon>
        <taxon>Apicomplexa</taxon>
        <taxon>Conoidasida</taxon>
        <taxon>Coccidia</taxon>
        <taxon>Eucoccidiorida</taxon>
        <taxon>Eimeriorina</taxon>
        <taxon>Eimeriidae</taxon>
        <taxon>Cyclospora</taxon>
    </lineage>
</organism>
<evidence type="ECO:0000256" key="1">
    <source>
        <dbReference type="ARBA" id="ARBA00006019"/>
    </source>
</evidence>
<comment type="similarity">
    <text evidence="1 4 5">Belongs to the cullin family.</text>
</comment>
<feature type="domain" description="Cullin family profile" evidence="6">
    <location>
        <begin position="385"/>
        <end position="628"/>
    </location>
</feature>
<dbReference type="Pfam" id="PF26557">
    <property type="entry name" value="Cullin_AB"/>
    <property type="match status" value="1"/>
</dbReference>
<evidence type="ECO:0000256" key="4">
    <source>
        <dbReference type="PROSITE-ProRule" id="PRU00330"/>
    </source>
</evidence>
<dbReference type="Proteomes" id="UP000095192">
    <property type="component" value="Unassembled WGS sequence"/>
</dbReference>
<dbReference type="PANTHER" id="PTHR11932">
    <property type="entry name" value="CULLIN"/>
    <property type="match status" value="1"/>
</dbReference>
<keyword evidence="2" id="KW-1017">Isopeptide bond</keyword>
<dbReference type="FunFam" id="1.10.10.10:FF:000014">
    <property type="entry name" value="Cullin 1"/>
    <property type="match status" value="1"/>
</dbReference>
<dbReference type="Pfam" id="PF00888">
    <property type="entry name" value="Cullin"/>
    <property type="match status" value="1"/>
</dbReference>
<dbReference type="Gene3D" id="3.30.230.130">
    <property type="entry name" value="Cullin, Chain C, Domain 2"/>
    <property type="match status" value="1"/>
</dbReference>
<dbReference type="InterPro" id="IPR059120">
    <property type="entry name" value="Cullin-like_AB"/>
</dbReference>
<dbReference type="GO" id="GO:0006511">
    <property type="term" value="P:ubiquitin-dependent protein catabolic process"/>
    <property type="evidence" value="ECO:0007669"/>
    <property type="project" value="InterPro"/>
</dbReference>
<dbReference type="Gene3D" id="1.20.1310.10">
    <property type="entry name" value="Cullin Repeats"/>
    <property type="match status" value="4"/>
</dbReference>
<name>A0A1D3D5W1_9EIME</name>
<dbReference type="AlphaFoldDB" id="A0A1D3D5W1"/>
<dbReference type="SUPFAM" id="SSF74788">
    <property type="entry name" value="Cullin repeat-like"/>
    <property type="match status" value="1"/>
</dbReference>
<dbReference type="PROSITE" id="PS50069">
    <property type="entry name" value="CULLIN_2"/>
    <property type="match status" value="1"/>
</dbReference>
<evidence type="ECO:0000256" key="2">
    <source>
        <dbReference type="ARBA" id="ARBA00022499"/>
    </source>
</evidence>
<dbReference type="SMART" id="SM00182">
    <property type="entry name" value="CULLIN"/>
    <property type="match status" value="1"/>
</dbReference>
<evidence type="ECO:0000256" key="3">
    <source>
        <dbReference type="ARBA" id="ARBA00022843"/>
    </source>
</evidence>
<proteinExistence type="inferred from homology"/>